<dbReference type="AlphaFoldDB" id="A0A7D5W2G4"/>
<dbReference type="RefSeq" id="WP_180689861.1">
    <property type="nucleotide sequence ID" value="NZ_CP059052.1"/>
</dbReference>
<name>A0A7D5W2G4_PSEPU</name>
<protein>
    <submittedName>
        <fullName evidence="1">RHS repeat-associated core domain-containing protein</fullName>
    </submittedName>
</protein>
<dbReference type="Gene3D" id="2.180.10.10">
    <property type="entry name" value="RHS repeat-associated core"/>
    <property type="match status" value="1"/>
</dbReference>
<organism evidence="1 2">
    <name type="scientific">Pseudomonas putida</name>
    <name type="common">Arthrobacter siderocapsulatus</name>
    <dbReference type="NCBI Taxonomy" id="303"/>
    <lineage>
        <taxon>Bacteria</taxon>
        <taxon>Pseudomonadati</taxon>
        <taxon>Pseudomonadota</taxon>
        <taxon>Gammaproteobacteria</taxon>
        <taxon>Pseudomonadales</taxon>
        <taxon>Pseudomonadaceae</taxon>
        <taxon>Pseudomonas</taxon>
    </lineage>
</organism>
<accession>A0A7D5W2G4</accession>
<dbReference type="NCBIfam" id="TIGR03696">
    <property type="entry name" value="Rhs_assc_core"/>
    <property type="match status" value="1"/>
</dbReference>
<evidence type="ECO:0000313" key="1">
    <source>
        <dbReference type="EMBL" id="QLJ16667.1"/>
    </source>
</evidence>
<gene>
    <name evidence="1" type="ORF">H0H12_12370</name>
</gene>
<proteinExistence type="predicted"/>
<sequence>MSSQRHLLHFYMHTHLHSVLTSAASATFFRDSSVVLAELLCEANQTATTLVGSDMARSPITRSTENTSLPQVYTSYGYEQPPEPTLKLTGFTGQPRSVPAHLYLMGSGRRAYNTALMRFCSPDDLSPFAKGGINAYAYCKNDPTNYSDQSGRTPISNLSTKKSPTSLYKLNPASKTIKKTNPAYDLEFDLVEKLMTQKPSANSSKVDRAGTGVDTVKNLTTRQIESTFRPKLPQHAHPDINDLVQTPITPTEIDILVLNQTIIPEHISITGLDAWMAARILNLRPKASQMHAGLTYDDADNETLNLNFLLGLLRKTT</sequence>
<dbReference type="Proteomes" id="UP000510934">
    <property type="component" value="Chromosome"/>
</dbReference>
<evidence type="ECO:0000313" key="2">
    <source>
        <dbReference type="Proteomes" id="UP000510934"/>
    </source>
</evidence>
<dbReference type="InterPro" id="IPR022385">
    <property type="entry name" value="Rhs_assc_core"/>
</dbReference>
<dbReference type="EMBL" id="CP059052">
    <property type="protein sequence ID" value="QLJ16667.1"/>
    <property type="molecule type" value="Genomic_DNA"/>
</dbReference>
<reference evidence="1 2" key="1">
    <citation type="journal article" date="2009" name="Mikrobiologiia">
        <title>[Phenanthren biodegradation and interaction of Pseudomonas putida BS3701 and Burkholderia sp.BS3702 in plant rhizosphere].</title>
        <authorList>
            <person name="Ovchinnikova A.A."/>
            <person name="Vetrova A.A."/>
            <person name="Filonov A.E."/>
            <person name="Boronin A.M."/>
        </authorList>
    </citation>
    <scope>NUCLEOTIDE SEQUENCE [LARGE SCALE GENOMIC DNA]</scope>
    <source>
        <strain evidence="1 2">BS3701</strain>
    </source>
</reference>